<organism evidence="1 2">
    <name type="scientific">Variovorax paradoxus (strain EPS)</name>
    <dbReference type="NCBI Taxonomy" id="595537"/>
    <lineage>
        <taxon>Bacteria</taxon>
        <taxon>Pseudomonadati</taxon>
        <taxon>Pseudomonadota</taxon>
        <taxon>Betaproteobacteria</taxon>
        <taxon>Burkholderiales</taxon>
        <taxon>Comamonadaceae</taxon>
        <taxon>Variovorax</taxon>
    </lineage>
</organism>
<dbReference type="Proteomes" id="UP000008917">
    <property type="component" value="Chromosome"/>
</dbReference>
<accession>E6V0G8</accession>
<dbReference type="CDD" id="cd02440">
    <property type="entry name" value="AdoMet_MTases"/>
    <property type="match status" value="1"/>
</dbReference>
<dbReference type="EMBL" id="CP002417">
    <property type="protein sequence ID" value="ADU35572.1"/>
    <property type="molecule type" value="Genomic_DNA"/>
</dbReference>
<evidence type="ECO:0000313" key="2">
    <source>
        <dbReference type="Proteomes" id="UP000008917"/>
    </source>
</evidence>
<dbReference type="PANTHER" id="PTHR37909">
    <property type="entry name" value="S-ADENOSYL-L-METHIONINE-DEPENDENT METHYLTRANSFERASES SUPERFAMILY PROTEIN"/>
    <property type="match status" value="1"/>
</dbReference>
<dbReference type="InterPro" id="IPR029063">
    <property type="entry name" value="SAM-dependent_MTases_sf"/>
</dbReference>
<dbReference type="OrthoDB" id="292252at2"/>
<dbReference type="eggNOG" id="COG4122">
    <property type="taxonomic scope" value="Bacteria"/>
</dbReference>
<proteinExistence type="predicted"/>
<dbReference type="Pfam" id="PF13578">
    <property type="entry name" value="Methyltransf_24"/>
    <property type="match status" value="1"/>
</dbReference>
<dbReference type="HOGENOM" id="CLU_114230_0_0_4"/>
<dbReference type="SUPFAM" id="SSF53335">
    <property type="entry name" value="S-adenosyl-L-methionine-dependent methyltransferases"/>
    <property type="match status" value="1"/>
</dbReference>
<sequence length="217" mass="24272">MPIPAESTPITEAFQFTNDWFGVVKGVWEELVPQIQPQRMLEIGSYEGASACYLIDKLAHQFPIELHCLDTWEGGLEHQQDGGISMTQVEMRFHHNTALSIRRAAHPVNLVVHKGPSDLGLARLLAQGASGHFDFIYIDGSHQAPDVLADAVLAFRLLRNGGVIVFDDYLWAEELAGGKDPLRCPKPAIDAFVNCYFRKLQILRAPLYQLYVQKTSD</sequence>
<evidence type="ECO:0008006" key="3">
    <source>
        <dbReference type="Google" id="ProtNLM"/>
    </source>
</evidence>
<dbReference type="Gene3D" id="3.40.50.150">
    <property type="entry name" value="Vaccinia Virus protein VP39"/>
    <property type="match status" value="1"/>
</dbReference>
<name>E6V0G8_VARPE</name>
<dbReference type="AlphaFoldDB" id="E6V0G8"/>
<dbReference type="STRING" id="595537.Varpa_1356"/>
<protein>
    <recommendedName>
        <fullName evidence="3">Class I SAM-dependent methyltransferase</fullName>
    </recommendedName>
</protein>
<evidence type="ECO:0000313" key="1">
    <source>
        <dbReference type="EMBL" id="ADU35572.1"/>
    </source>
</evidence>
<dbReference type="PANTHER" id="PTHR37909:SF1">
    <property type="entry name" value="S-ADENOSYL-L-METHIONINE-DEPENDENT METHYLTRANSFERASES SUPERFAMILY PROTEIN"/>
    <property type="match status" value="1"/>
</dbReference>
<dbReference type="KEGG" id="vpe:Varpa_1356"/>
<dbReference type="RefSeq" id="WP_013539817.1">
    <property type="nucleotide sequence ID" value="NC_014931.1"/>
</dbReference>
<reference evidence="1 2" key="2">
    <citation type="journal article" date="2013" name="Genome Announc.">
        <title>Genome of the Root-Associated Plant Growth-Promoting Bacterium Variovorax paradoxus Strain EPS.</title>
        <authorList>
            <person name="Han J.I."/>
            <person name="Spain J.C."/>
            <person name="Leadbetter J.R."/>
            <person name="Ovchinnikova G."/>
            <person name="Goodwin L.A."/>
            <person name="Han C.S."/>
            <person name="Woyke T."/>
            <person name="Davenport K.W."/>
            <person name="Orwin P.M."/>
        </authorList>
    </citation>
    <scope>NUCLEOTIDE SEQUENCE [LARGE SCALE GENOMIC DNA]</scope>
    <source>
        <strain evidence="1 2">EPS</strain>
    </source>
</reference>
<reference evidence="2" key="1">
    <citation type="submission" date="2010-12" db="EMBL/GenBank/DDBJ databases">
        <title>Complete sequence of Variovorax paradoxus EPS.</title>
        <authorList>
            <consortium name="US DOE Joint Genome Institute"/>
            <person name="Lucas S."/>
            <person name="Copeland A."/>
            <person name="Lapidus A."/>
            <person name="Cheng J.-F."/>
            <person name="Goodwin L."/>
            <person name="Pitluck S."/>
            <person name="Teshima H."/>
            <person name="Detter J.C."/>
            <person name="Han C."/>
            <person name="Tapia R."/>
            <person name="Land M."/>
            <person name="Hauser L."/>
            <person name="Kyrpides N."/>
            <person name="Ivanova N."/>
            <person name="Ovchinnikova G."/>
            <person name="Orwin P."/>
            <person name="Han J.-I.G."/>
            <person name="Woyke T."/>
        </authorList>
    </citation>
    <scope>NUCLEOTIDE SEQUENCE [LARGE SCALE GENOMIC DNA]</scope>
    <source>
        <strain evidence="2">EPS</strain>
    </source>
</reference>
<gene>
    <name evidence="1" type="ordered locus">Varpa_1356</name>
</gene>